<accession>A0AA38HTU4</accession>
<protein>
    <submittedName>
        <fullName evidence="1">Uncharacterized protein</fullName>
    </submittedName>
</protein>
<reference evidence="1" key="1">
    <citation type="journal article" date="2023" name="G3 (Bethesda)">
        <title>Whole genome assemblies of Zophobas morio and Tenebrio molitor.</title>
        <authorList>
            <person name="Kaur S."/>
            <person name="Stinson S.A."/>
            <person name="diCenzo G.C."/>
        </authorList>
    </citation>
    <scope>NUCLEOTIDE SEQUENCE</scope>
    <source>
        <strain evidence="1">QUZm001</strain>
    </source>
</reference>
<keyword evidence="2" id="KW-1185">Reference proteome</keyword>
<organism evidence="1 2">
    <name type="scientific">Zophobas morio</name>
    <dbReference type="NCBI Taxonomy" id="2755281"/>
    <lineage>
        <taxon>Eukaryota</taxon>
        <taxon>Metazoa</taxon>
        <taxon>Ecdysozoa</taxon>
        <taxon>Arthropoda</taxon>
        <taxon>Hexapoda</taxon>
        <taxon>Insecta</taxon>
        <taxon>Pterygota</taxon>
        <taxon>Neoptera</taxon>
        <taxon>Endopterygota</taxon>
        <taxon>Coleoptera</taxon>
        <taxon>Polyphaga</taxon>
        <taxon>Cucujiformia</taxon>
        <taxon>Tenebrionidae</taxon>
        <taxon>Zophobas</taxon>
    </lineage>
</organism>
<name>A0AA38HTU4_9CUCU</name>
<proteinExistence type="predicted"/>
<evidence type="ECO:0000313" key="2">
    <source>
        <dbReference type="Proteomes" id="UP001168821"/>
    </source>
</evidence>
<dbReference type="AlphaFoldDB" id="A0AA38HTU4"/>
<comment type="caution">
    <text evidence="1">The sequence shown here is derived from an EMBL/GenBank/DDBJ whole genome shotgun (WGS) entry which is preliminary data.</text>
</comment>
<gene>
    <name evidence="1" type="ORF">Zmor_025332</name>
</gene>
<evidence type="ECO:0000313" key="1">
    <source>
        <dbReference type="EMBL" id="KAJ3642567.1"/>
    </source>
</evidence>
<sequence length="89" mass="9813">MGVWRMNGVHRVQPCLTHTLRADIDPEHAVLACLRHAENSAEKPRQTYCIKTTAGIVGELNYLPPFSPGTHTLSCIVMCLLGLRACART</sequence>
<dbReference type="EMBL" id="JALNTZ010000008">
    <property type="protein sequence ID" value="KAJ3642567.1"/>
    <property type="molecule type" value="Genomic_DNA"/>
</dbReference>
<dbReference type="Proteomes" id="UP001168821">
    <property type="component" value="Unassembled WGS sequence"/>
</dbReference>